<feature type="compositionally biased region" description="Low complexity" evidence="9">
    <location>
        <begin position="33"/>
        <end position="80"/>
    </location>
</feature>
<feature type="compositionally biased region" description="Acidic residues" evidence="9">
    <location>
        <begin position="519"/>
        <end position="553"/>
    </location>
</feature>
<feature type="region of interest" description="Disordered" evidence="9">
    <location>
        <begin position="348"/>
        <end position="435"/>
    </location>
</feature>
<gene>
    <name evidence="10" type="ORF">HOO65_030150</name>
</gene>
<keyword evidence="7 8" id="KW-0175">Coiled coil</keyword>
<feature type="region of interest" description="Disordered" evidence="9">
    <location>
        <begin position="1091"/>
        <end position="1124"/>
    </location>
</feature>
<comment type="caution">
    <text evidence="10">The sequence shown here is derived from an EMBL/GenBank/DDBJ whole genome shotgun (WGS) entry which is preliminary data.</text>
</comment>
<feature type="compositionally biased region" description="Polar residues" evidence="9">
    <location>
        <begin position="161"/>
        <end position="171"/>
    </location>
</feature>
<name>A0ABR4MK92_9PEZI</name>
<feature type="region of interest" description="Disordered" evidence="9">
    <location>
        <begin position="1202"/>
        <end position="1227"/>
    </location>
</feature>
<dbReference type="PANTHER" id="PTHR31780">
    <property type="entry name" value="STRESS RESPONSE PROTEIN NST1-RELATED"/>
    <property type="match status" value="1"/>
</dbReference>
<feature type="region of interest" description="Disordered" evidence="9">
    <location>
        <begin position="887"/>
        <end position="955"/>
    </location>
</feature>
<evidence type="ECO:0000313" key="11">
    <source>
        <dbReference type="Proteomes" id="UP001610728"/>
    </source>
</evidence>
<feature type="compositionally biased region" description="Low complexity" evidence="9">
    <location>
        <begin position="191"/>
        <end position="201"/>
    </location>
</feature>
<accession>A0ABR4MK92</accession>
<evidence type="ECO:0000256" key="8">
    <source>
        <dbReference type="RuleBase" id="RU049441"/>
    </source>
</evidence>
<dbReference type="EMBL" id="JABSNW010000003">
    <property type="protein sequence ID" value="KAL2888649.1"/>
    <property type="molecule type" value="Genomic_DNA"/>
</dbReference>
<keyword evidence="11" id="KW-1185">Reference proteome</keyword>
<dbReference type="RefSeq" id="XP_070859829.1">
    <property type="nucleotide sequence ID" value="XM_071001780.1"/>
</dbReference>
<feature type="region of interest" description="Disordered" evidence="9">
    <location>
        <begin position="476"/>
        <end position="564"/>
    </location>
</feature>
<feature type="region of interest" description="Disordered" evidence="9">
    <location>
        <begin position="33"/>
        <end position="128"/>
    </location>
</feature>
<evidence type="ECO:0000256" key="4">
    <source>
        <dbReference type="ARBA" id="ARBA00020733"/>
    </source>
</evidence>
<evidence type="ECO:0000256" key="9">
    <source>
        <dbReference type="SAM" id="MobiDB-lite"/>
    </source>
</evidence>
<evidence type="ECO:0000256" key="1">
    <source>
        <dbReference type="ARBA" id="ARBA00002545"/>
    </source>
</evidence>
<feature type="compositionally biased region" description="Basic and acidic residues" evidence="9">
    <location>
        <begin position="554"/>
        <end position="564"/>
    </location>
</feature>
<feature type="region of interest" description="Disordered" evidence="9">
    <location>
        <begin position="600"/>
        <end position="774"/>
    </location>
</feature>
<dbReference type="PANTHER" id="PTHR31780:SF10">
    <property type="entry name" value="LD36051P"/>
    <property type="match status" value="1"/>
</dbReference>
<dbReference type="Proteomes" id="UP001610728">
    <property type="component" value="Unassembled WGS sequence"/>
</dbReference>
<dbReference type="GeneID" id="98116967"/>
<feature type="compositionally biased region" description="Polar residues" evidence="9">
    <location>
        <begin position="229"/>
        <end position="241"/>
    </location>
</feature>
<evidence type="ECO:0000256" key="6">
    <source>
        <dbReference type="ARBA" id="ARBA00023016"/>
    </source>
</evidence>
<feature type="compositionally biased region" description="Low complexity" evidence="9">
    <location>
        <begin position="496"/>
        <end position="509"/>
    </location>
</feature>
<feature type="compositionally biased region" description="Basic and acidic residues" evidence="9">
    <location>
        <begin position="600"/>
        <end position="615"/>
    </location>
</feature>
<evidence type="ECO:0000256" key="2">
    <source>
        <dbReference type="ARBA" id="ARBA00004496"/>
    </source>
</evidence>
<feature type="compositionally biased region" description="Acidic residues" evidence="9">
    <location>
        <begin position="389"/>
        <end position="422"/>
    </location>
</feature>
<feature type="compositionally biased region" description="Polar residues" evidence="9">
    <location>
        <begin position="119"/>
        <end position="128"/>
    </location>
</feature>
<comment type="subcellular location">
    <subcellularLocation>
        <location evidence="2 8">Cytoplasm</location>
    </subcellularLocation>
</comment>
<dbReference type="InterPro" id="IPR025279">
    <property type="entry name" value="NST1"/>
</dbReference>
<comment type="similarity">
    <text evidence="3 8">Belongs to the NST1 family.</text>
</comment>
<feature type="compositionally biased region" description="Low complexity" evidence="9">
    <location>
        <begin position="762"/>
        <end position="774"/>
    </location>
</feature>
<feature type="compositionally biased region" description="Polar residues" evidence="9">
    <location>
        <begin position="348"/>
        <end position="359"/>
    </location>
</feature>
<evidence type="ECO:0000256" key="7">
    <source>
        <dbReference type="ARBA" id="ARBA00023054"/>
    </source>
</evidence>
<keyword evidence="5 8" id="KW-0963">Cytoplasm</keyword>
<feature type="compositionally biased region" description="Polar residues" evidence="9">
    <location>
        <begin position="1202"/>
        <end position="1211"/>
    </location>
</feature>
<reference evidence="10 11" key="1">
    <citation type="submission" date="2020-05" db="EMBL/GenBank/DDBJ databases">
        <title>Ceratocystis lukuohia genome.</title>
        <authorList>
            <person name="Harrington T.C."/>
            <person name="Kim K."/>
            <person name="Mayers C.G."/>
        </authorList>
    </citation>
    <scope>NUCLEOTIDE SEQUENCE [LARGE SCALE GENOMIC DNA]</scope>
    <source>
        <strain evidence="10 11">C4212</strain>
    </source>
</reference>
<dbReference type="Pfam" id="PF13945">
    <property type="entry name" value="NST1"/>
    <property type="match status" value="1"/>
</dbReference>
<feature type="compositionally biased region" description="Low complexity" evidence="9">
    <location>
        <begin position="899"/>
        <end position="935"/>
    </location>
</feature>
<feature type="compositionally biased region" description="Basic and acidic residues" evidence="9">
    <location>
        <begin position="260"/>
        <end position="270"/>
    </location>
</feature>
<comment type="function">
    <text evidence="1 8">May act as a negative regulator of salt tolerance.</text>
</comment>
<evidence type="ECO:0000256" key="5">
    <source>
        <dbReference type="ARBA" id="ARBA00022490"/>
    </source>
</evidence>
<protein>
    <recommendedName>
        <fullName evidence="4 8">Stress response protein NST1</fullName>
    </recommendedName>
</protein>
<feature type="compositionally biased region" description="Basic residues" evidence="9">
    <location>
        <begin position="202"/>
        <end position="212"/>
    </location>
</feature>
<evidence type="ECO:0000256" key="3">
    <source>
        <dbReference type="ARBA" id="ARBA00007112"/>
    </source>
</evidence>
<evidence type="ECO:0000313" key="10">
    <source>
        <dbReference type="EMBL" id="KAL2888649.1"/>
    </source>
</evidence>
<feature type="region of interest" description="Disordered" evidence="9">
    <location>
        <begin position="154"/>
        <end position="270"/>
    </location>
</feature>
<proteinExistence type="inferred from homology"/>
<sequence>MPASKTCLPAQNLSSMRNTARYTNKDGTKVITVPRSLSSTTSSVVPTDQSSALPSSSATIAATTVPSPSPSPSTLSATVSHTGVSAPPLPESDPVMSNISTKKAKKRQRQAAAKAAAANGNNTSSSAAVESTFALGSSAEAEFLTATASGSRAFHTEKGTLPSNAAQNLDNHSQDRLVASQLIASSDHPIASATTTSSSQSKKNKKRKKKAKKDSPAPDNSAVEPQYYPTRNSSVSDSHPYQQANHHHQQASSHPHHNPLARDDRVWDTKPHEDRERIKEFWLSLEEEERKSLVRLEKETVLKKMKDQQKNTCACNVCGRKRTAIERELEGLYDSYYRELEQYAQEGNATPFLTASTPNDLPIRRPPMPGAFPRTPGSQSRIIEHVNGEEFDEDEDDLDDDAEDDDGYSDEEYEEEYDDDTSLDARAPPPRQQDDLMAFGNSLQVKEGILTVADDLLRNDGKRFIEMMEKLAERRMAREDSNYTSGHIPGEPRHTSNVPSVNPNVVLPLGADHDHAYEDATEPYDDEGDEGDDGDNYDDEDAEVDEEDEEELDDPRSEEQRMAEGRKMFQIFAARMFEQRVLTAYRKKLSAERSARLMEELDAEERERQEREAAKSAKQQRKREKERAKKQAAAEAKAQREAEKAAEEAAKKAEKEAQAVKARAKAEEKKRAKEAQRRAEEEERQRKEAERLHRLHEQERKNKEAKERQNKLREEQKQKEKEAREAKGRELREKQEQKEQKEQKEREEKEKQEVLARERKAAAASAEQAKQALVAPASTAALPPSATAPVAASTIIPASSALPVTPSKPKATLSGITPGKTPMAAVSRAPSVLGTPAAPPTSTRKVSITSGLHNVLPMHNSNPGTTYVSPKIPAVTPIMAAKVPTPIRSRAPSQQMADNSSSSAPSGSQASGAPSQNASPLIGSSIHTSPSPLSSMAPHAPNLPPAVNNHFYNNQPLSPTNLGGLKAMLPTHTEQFMSRPSTVGAPPPGLPAPSIPPGLYNGRPVPDGMYSRFGSVDGISAPPGLGVPPMKTFPTPPAGLNNMPFDAFGGMSIGNFNFGMSTDSNQPPSSGHGRQASASFDLSALGITNNKNGSNSMCKPAPIGRPGSVVHASRSNSMPHDDVNEHLGSRALLDDAQDDILGPSPAPRQRVVSGAPGPIRPAVYSASPFIDTSNTFSLGGYSQWGPTTTPSSGFAPPAGIWNNPTTPSSATMPFPSSAGVSGASSHPWRKAVAPPTLRRYLAQACQTFREAGQLVHPDGYADYGKIKMHIETQLHTEIDDRDLMDVTETLGNIHNGNGTFECRELGGGVRVIRWDPPVDPFLGSLQKPAVSRDSVDHVIGYGIGRV</sequence>
<feature type="compositionally biased region" description="Basic residues" evidence="9">
    <location>
        <begin position="245"/>
        <end position="259"/>
    </location>
</feature>
<keyword evidence="6 8" id="KW-0346">Stress response</keyword>
<dbReference type="InterPro" id="IPR051195">
    <property type="entry name" value="Fungal_stress_NST1"/>
</dbReference>
<organism evidence="10 11">
    <name type="scientific">Ceratocystis lukuohia</name>
    <dbReference type="NCBI Taxonomy" id="2019550"/>
    <lineage>
        <taxon>Eukaryota</taxon>
        <taxon>Fungi</taxon>
        <taxon>Dikarya</taxon>
        <taxon>Ascomycota</taxon>
        <taxon>Pezizomycotina</taxon>
        <taxon>Sordariomycetes</taxon>
        <taxon>Hypocreomycetidae</taxon>
        <taxon>Microascales</taxon>
        <taxon>Ceratocystidaceae</taxon>
        <taxon>Ceratocystis</taxon>
    </lineage>
</organism>
<feature type="compositionally biased region" description="Basic and acidic residues" evidence="9">
    <location>
        <begin position="637"/>
        <end position="761"/>
    </location>
</feature>